<name>A0A2M7W4N6_9BACT</name>
<keyword evidence="5" id="KW-0121">Carboxypeptidase</keyword>
<dbReference type="InterPro" id="IPR012338">
    <property type="entry name" value="Beta-lactam/transpept-like"/>
</dbReference>
<dbReference type="Gene3D" id="3.40.710.10">
    <property type="entry name" value="DD-peptidase/beta-lactamase superfamily"/>
    <property type="match status" value="1"/>
</dbReference>
<dbReference type="Proteomes" id="UP000230137">
    <property type="component" value="Unassembled WGS sequence"/>
</dbReference>
<evidence type="ECO:0000256" key="1">
    <source>
        <dbReference type="ARBA" id="ARBA00004236"/>
    </source>
</evidence>
<comment type="similarity">
    <text evidence="2">In the C-terminal section; belongs to the transpeptidase family.</text>
</comment>
<dbReference type="GO" id="GO:0071555">
    <property type="term" value="P:cell wall organization"/>
    <property type="evidence" value="ECO:0007669"/>
    <property type="project" value="UniProtKB-KW"/>
</dbReference>
<dbReference type="SUPFAM" id="SSF56601">
    <property type="entry name" value="beta-lactamase/transpeptidase-like"/>
    <property type="match status" value="1"/>
</dbReference>
<dbReference type="CDD" id="cd00063">
    <property type="entry name" value="FN3"/>
    <property type="match status" value="1"/>
</dbReference>
<dbReference type="InterPro" id="IPR001460">
    <property type="entry name" value="PCN-bd_Tpept"/>
</dbReference>
<evidence type="ECO:0000259" key="18">
    <source>
        <dbReference type="PROSITE" id="PS50853"/>
    </source>
</evidence>
<evidence type="ECO:0000256" key="13">
    <source>
        <dbReference type="ARBA" id="ARBA00023268"/>
    </source>
</evidence>
<dbReference type="Pfam" id="PF17957">
    <property type="entry name" value="Big_7"/>
    <property type="match status" value="1"/>
</dbReference>
<evidence type="ECO:0000256" key="17">
    <source>
        <dbReference type="SAM" id="Phobius"/>
    </source>
</evidence>
<dbReference type="GO" id="GO:0030288">
    <property type="term" value="C:outer membrane-bounded periplasmic space"/>
    <property type="evidence" value="ECO:0007669"/>
    <property type="project" value="TreeGrafter"/>
</dbReference>
<dbReference type="SUPFAM" id="SSF49363">
    <property type="entry name" value="Purple acid phosphatase, N-terminal domain"/>
    <property type="match status" value="1"/>
</dbReference>
<dbReference type="InterPro" id="IPR023346">
    <property type="entry name" value="Lysozyme-like_dom_sf"/>
</dbReference>
<sequence length="922" mass="102442">MKFINPLKIRKIKNFRLTKSRRKKLLSFFGYSFLGLIIFSILLFVWYSKDLPTPNRIKNRKIEQATQLYDRNGKMLYAISGDQKRILLEEDKIPDIVKNATVAIEDQKFYHHIGIDFRSFVRAVLTNLTAHSYVQGGSTITQQLVKNALLSPKKTISRKIKELILSIELEAIYSKKDILTMYLNEIPYGSTVYGIEAASQTFLGKSTGELSLAEAAVLAALPQAPSYYSPYGSNVEKLMTRKDRVLDDMIKMGYITQEEADKAKKDKISFVLKKDSILAPHFVFYIQELLEEKYGKELVSQGGLKVTTTLDLDVQGKAQLAIDNNTKKLDRYNATNASLVAIKPGTGEVLAMVGSKDYFNNDIQGQVNITTSQRQPGSSFKPIVYATGFKEKYNPAFVLYDLKTDFGNYSPDNYNGNFSGPITIRHALSNSLNIPAVKMLGLVGLKNALQTANDLGITTLNDPDRYGLALVLGGGEVMPIEMANAFAVFGNQGKYAPINPILKVELANGKVLEENKPEEFNPKQVLDDQIAFMISDILSDNQARSTVFGFSNNLAFADRKVAVKTGTTQEFRDAWTVGYTPQISVAVWVGNADNTAMNKGADGSVIAAPIWHQFMKDYLKDKPIENFTRPDGVRQVKVDKLSNKLPSDYSPETVFDWFASWQIPDDVDDIHIKVKINRLNEKLATSDTPSNLVDEVLYSNIHSEKPDNSNWENPVIAWAEKNGLLKRPPIEKDDMYSSDSNKINFSSPTDNQSLGGPQILKVSLTNKYLIKSVRYAIDGVEIASSETSPDFETTYDFSQLSLGNHTLVAIATDQNDVTFSTQISVNTSDNQAPEISNIKILPTVNSSTITFSSNENAVSYLIYSTNQASLSSKTGTEPNSSKEHTINISGLIANTKYYFQIVSLDESGNSTSSSAYSFTTLP</sequence>
<dbReference type="GO" id="GO:0009002">
    <property type="term" value="F:serine-type D-Ala-D-Ala carboxypeptidase activity"/>
    <property type="evidence" value="ECO:0007669"/>
    <property type="project" value="UniProtKB-EC"/>
</dbReference>
<evidence type="ECO:0000256" key="2">
    <source>
        <dbReference type="ARBA" id="ARBA00007090"/>
    </source>
</evidence>
<evidence type="ECO:0000256" key="4">
    <source>
        <dbReference type="ARBA" id="ARBA00022475"/>
    </source>
</evidence>
<evidence type="ECO:0000256" key="12">
    <source>
        <dbReference type="ARBA" id="ARBA00023136"/>
    </source>
</evidence>
<dbReference type="InterPro" id="IPR008963">
    <property type="entry name" value="Purple_acid_Pase-like_N"/>
</dbReference>
<comment type="caution">
    <text evidence="19">The sequence shown here is derived from an EMBL/GenBank/DDBJ whole genome shotgun (WGS) entry which is preliminary data.</text>
</comment>
<dbReference type="FunFam" id="1.10.3810.10:FF:000001">
    <property type="entry name" value="Penicillin-binding protein 1A"/>
    <property type="match status" value="1"/>
</dbReference>
<feature type="transmembrane region" description="Helical" evidence="17">
    <location>
        <begin position="25"/>
        <end position="47"/>
    </location>
</feature>
<keyword evidence="6" id="KW-0645">Protease</keyword>
<keyword evidence="7" id="KW-0328">Glycosyltransferase</keyword>
<evidence type="ECO:0000256" key="14">
    <source>
        <dbReference type="ARBA" id="ARBA00023316"/>
    </source>
</evidence>
<dbReference type="Pfam" id="PF00905">
    <property type="entry name" value="Transpeptidase"/>
    <property type="match status" value="1"/>
</dbReference>
<evidence type="ECO:0000256" key="9">
    <source>
        <dbReference type="ARBA" id="ARBA00022801"/>
    </source>
</evidence>
<keyword evidence="14" id="KW-0961">Cell wall biogenesis/degradation</keyword>
<evidence type="ECO:0000313" key="19">
    <source>
        <dbReference type="EMBL" id="PJA20296.1"/>
    </source>
</evidence>
<dbReference type="PANTHER" id="PTHR32282">
    <property type="entry name" value="BINDING PROTEIN TRANSPEPTIDASE, PUTATIVE-RELATED"/>
    <property type="match status" value="1"/>
</dbReference>
<evidence type="ECO:0000256" key="15">
    <source>
        <dbReference type="ARBA" id="ARBA00034000"/>
    </source>
</evidence>
<dbReference type="GO" id="GO:0009252">
    <property type="term" value="P:peptidoglycan biosynthetic process"/>
    <property type="evidence" value="ECO:0007669"/>
    <property type="project" value="UniProtKB-KW"/>
</dbReference>
<gene>
    <name evidence="19" type="ORF">COX60_02110</name>
</gene>
<evidence type="ECO:0000256" key="7">
    <source>
        <dbReference type="ARBA" id="ARBA00022676"/>
    </source>
</evidence>
<dbReference type="NCBIfam" id="TIGR02074">
    <property type="entry name" value="PBP_1a_fam"/>
    <property type="match status" value="1"/>
</dbReference>
<keyword evidence="12 17" id="KW-0472">Membrane</keyword>
<evidence type="ECO:0000256" key="16">
    <source>
        <dbReference type="ARBA" id="ARBA00049902"/>
    </source>
</evidence>
<protein>
    <submittedName>
        <fullName evidence="19">Penicillin-binding protein</fullName>
    </submittedName>
</protein>
<dbReference type="GO" id="GO:0008360">
    <property type="term" value="P:regulation of cell shape"/>
    <property type="evidence" value="ECO:0007669"/>
    <property type="project" value="UniProtKB-KW"/>
</dbReference>
<evidence type="ECO:0000256" key="3">
    <source>
        <dbReference type="ARBA" id="ARBA00007739"/>
    </source>
</evidence>
<evidence type="ECO:0000256" key="6">
    <source>
        <dbReference type="ARBA" id="ARBA00022670"/>
    </source>
</evidence>
<dbReference type="InterPro" id="IPR036950">
    <property type="entry name" value="PBP_transglycosylase"/>
</dbReference>
<evidence type="ECO:0000256" key="11">
    <source>
        <dbReference type="ARBA" id="ARBA00022984"/>
    </source>
</evidence>
<evidence type="ECO:0000256" key="10">
    <source>
        <dbReference type="ARBA" id="ARBA00022960"/>
    </source>
</evidence>
<dbReference type="GO" id="GO:0008955">
    <property type="term" value="F:peptidoglycan glycosyltransferase activity"/>
    <property type="evidence" value="ECO:0007669"/>
    <property type="project" value="UniProtKB-EC"/>
</dbReference>
<dbReference type="PANTHER" id="PTHR32282:SF11">
    <property type="entry name" value="PENICILLIN-BINDING PROTEIN 1B"/>
    <property type="match status" value="1"/>
</dbReference>
<keyword evidence="10" id="KW-0133">Cell shape</keyword>
<evidence type="ECO:0000313" key="20">
    <source>
        <dbReference type="Proteomes" id="UP000230137"/>
    </source>
</evidence>
<comment type="similarity">
    <text evidence="3">In the N-terminal section; belongs to the glycosyltransferase 51 family.</text>
</comment>
<keyword evidence="13" id="KW-0511">Multifunctional enzyme</keyword>
<dbReference type="SUPFAM" id="SSF53955">
    <property type="entry name" value="Lysozyme-like"/>
    <property type="match status" value="1"/>
</dbReference>
<comment type="subcellular location">
    <subcellularLocation>
        <location evidence="1">Cell membrane</location>
    </subcellularLocation>
</comment>
<dbReference type="AlphaFoldDB" id="A0A2M7W4N6"/>
<dbReference type="GO" id="GO:0008658">
    <property type="term" value="F:penicillin binding"/>
    <property type="evidence" value="ECO:0007669"/>
    <property type="project" value="InterPro"/>
</dbReference>
<organism evidence="19 20">
    <name type="scientific">Candidatus Berkelbacteria bacterium CG_4_10_14_0_2_um_filter_35_9_33_12</name>
    <dbReference type="NCBI Taxonomy" id="1974499"/>
    <lineage>
        <taxon>Bacteria</taxon>
        <taxon>Candidatus Berkelbacteria</taxon>
    </lineage>
</organism>
<dbReference type="GO" id="GO:0046872">
    <property type="term" value="F:metal ion binding"/>
    <property type="evidence" value="ECO:0007669"/>
    <property type="project" value="InterPro"/>
</dbReference>
<dbReference type="GO" id="GO:0005886">
    <property type="term" value="C:plasma membrane"/>
    <property type="evidence" value="ECO:0007669"/>
    <property type="project" value="UniProtKB-SubCell"/>
</dbReference>
<keyword evidence="4" id="KW-1003">Cell membrane</keyword>
<dbReference type="EMBL" id="PFQF01000031">
    <property type="protein sequence ID" value="PJA20296.1"/>
    <property type="molecule type" value="Genomic_DNA"/>
</dbReference>
<dbReference type="GO" id="GO:0003993">
    <property type="term" value="F:acid phosphatase activity"/>
    <property type="evidence" value="ECO:0007669"/>
    <property type="project" value="InterPro"/>
</dbReference>
<dbReference type="InterPro" id="IPR003961">
    <property type="entry name" value="FN3_dom"/>
</dbReference>
<feature type="domain" description="Fibronectin type-III" evidence="18">
    <location>
        <begin position="832"/>
        <end position="922"/>
    </location>
</feature>
<dbReference type="InterPro" id="IPR050396">
    <property type="entry name" value="Glycosyltr_51/Transpeptidase"/>
</dbReference>
<dbReference type="PROSITE" id="PS50853">
    <property type="entry name" value="FN3"/>
    <property type="match status" value="1"/>
</dbReference>
<accession>A0A2M7W4N6</accession>
<keyword evidence="17" id="KW-0812">Transmembrane</keyword>
<keyword evidence="17" id="KW-1133">Transmembrane helix</keyword>
<keyword evidence="9" id="KW-0378">Hydrolase</keyword>
<keyword evidence="11" id="KW-0573">Peptidoglycan synthesis</keyword>
<evidence type="ECO:0000256" key="5">
    <source>
        <dbReference type="ARBA" id="ARBA00022645"/>
    </source>
</evidence>
<proteinExistence type="inferred from homology"/>
<dbReference type="Gene3D" id="1.10.3810.10">
    <property type="entry name" value="Biosynthetic peptidoglycan transglycosylase-like"/>
    <property type="match status" value="1"/>
</dbReference>
<keyword evidence="8" id="KW-0808">Transferase</keyword>
<dbReference type="InterPro" id="IPR013783">
    <property type="entry name" value="Ig-like_fold"/>
</dbReference>
<dbReference type="GO" id="GO:0006508">
    <property type="term" value="P:proteolysis"/>
    <property type="evidence" value="ECO:0007669"/>
    <property type="project" value="UniProtKB-KW"/>
</dbReference>
<comment type="catalytic activity">
    <reaction evidence="16">
        <text>[GlcNAc-(1-&gt;4)-Mur2Ac(oyl-L-Ala-gamma-D-Glu-L-Lys-D-Ala-D-Ala)](n)-di-trans,octa-cis-undecaprenyl diphosphate + beta-D-GlcNAc-(1-&gt;4)-Mur2Ac(oyl-L-Ala-gamma-D-Glu-L-Lys-D-Ala-D-Ala)-di-trans,octa-cis-undecaprenyl diphosphate = [GlcNAc-(1-&gt;4)-Mur2Ac(oyl-L-Ala-gamma-D-Glu-L-Lys-D-Ala-D-Ala)](n+1)-di-trans,octa-cis-undecaprenyl diphosphate + di-trans,octa-cis-undecaprenyl diphosphate + H(+)</text>
        <dbReference type="Rhea" id="RHEA:23708"/>
        <dbReference type="Rhea" id="RHEA-COMP:9602"/>
        <dbReference type="Rhea" id="RHEA-COMP:9603"/>
        <dbReference type="ChEBI" id="CHEBI:15378"/>
        <dbReference type="ChEBI" id="CHEBI:58405"/>
        <dbReference type="ChEBI" id="CHEBI:60033"/>
        <dbReference type="ChEBI" id="CHEBI:78435"/>
        <dbReference type="EC" id="2.4.99.28"/>
    </reaction>
</comment>
<dbReference type="InterPro" id="IPR001264">
    <property type="entry name" value="Glyco_trans_51"/>
</dbReference>
<evidence type="ECO:0000256" key="8">
    <source>
        <dbReference type="ARBA" id="ARBA00022679"/>
    </source>
</evidence>
<comment type="catalytic activity">
    <reaction evidence="15">
        <text>Preferential cleavage: (Ac)2-L-Lys-D-Ala-|-D-Ala. Also transpeptidation of peptidyl-alanyl moieties that are N-acyl substituents of D-alanine.</text>
        <dbReference type="EC" id="3.4.16.4"/>
    </reaction>
</comment>
<reference evidence="20" key="1">
    <citation type="submission" date="2017-09" db="EMBL/GenBank/DDBJ databases">
        <title>Depth-based differentiation of microbial function through sediment-hosted aquifers and enrichment of novel symbionts in the deep terrestrial subsurface.</title>
        <authorList>
            <person name="Probst A.J."/>
            <person name="Ladd B."/>
            <person name="Jarett J.K."/>
            <person name="Geller-Mcgrath D.E."/>
            <person name="Sieber C.M.K."/>
            <person name="Emerson J.B."/>
            <person name="Anantharaman K."/>
            <person name="Thomas B.C."/>
            <person name="Malmstrom R."/>
            <person name="Stieglmeier M."/>
            <person name="Klingl A."/>
            <person name="Woyke T."/>
            <person name="Ryan C.M."/>
            <person name="Banfield J.F."/>
        </authorList>
    </citation>
    <scope>NUCLEOTIDE SEQUENCE [LARGE SCALE GENOMIC DNA]</scope>
</reference>
<dbReference type="Pfam" id="PF00912">
    <property type="entry name" value="Transgly"/>
    <property type="match status" value="1"/>
</dbReference>
<dbReference type="Gene3D" id="2.60.40.10">
    <property type="entry name" value="Immunoglobulins"/>
    <property type="match status" value="2"/>
</dbReference>